<dbReference type="GO" id="GO:0006465">
    <property type="term" value="P:signal peptide processing"/>
    <property type="evidence" value="ECO:0007669"/>
    <property type="project" value="InterPro"/>
</dbReference>
<protein>
    <recommendedName>
        <fullName evidence="4">Peptidase S26 domain-containing protein</fullName>
    </recommendedName>
</protein>
<feature type="domain" description="Peptidase S26" evidence="4">
    <location>
        <begin position="58"/>
        <end position="93"/>
    </location>
</feature>
<keyword evidence="2" id="KW-0645">Protease</keyword>
<dbReference type="STRING" id="1802362.A2806_02425"/>
<dbReference type="GO" id="GO:0016020">
    <property type="term" value="C:membrane"/>
    <property type="evidence" value="ECO:0007669"/>
    <property type="project" value="InterPro"/>
</dbReference>
<dbReference type="InterPro" id="IPR036286">
    <property type="entry name" value="LexA/Signal_pep-like_sf"/>
</dbReference>
<dbReference type="SUPFAM" id="SSF51306">
    <property type="entry name" value="LexA/Signal peptidase"/>
    <property type="match status" value="1"/>
</dbReference>
<dbReference type="InterPro" id="IPR000223">
    <property type="entry name" value="Pept_S26A_signal_pept_1"/>
</dbReference>
<name>A0A1G2PHX3_9BACT</name>
<sequence>MNMFRRFIIEGMSMFPAFRPGDRVVALRKAAYQAGDAVVVKDPRDGRMLLKRVRAHRENSYFLVGDNHEQSTDSRMFGSVSKNAILGKIVVRY</sequence>
<evidence type="ECO:0000313" key="6">
    <source>
        <dbReference type="Proteomes" id="UP000177629"/>
    </source>
</evidence>
<dbReference type="Proteomes" id="UP000177629">
    <property type="component" value="Unassembled WGS sequence"/>
</dbReference>
<proteinExistence type="inferred from homology"/>
<dbReference type="GO" id="GO:0004252">
    <property type="term" value="F:serine-type endopeptidase activity"/>
    <property type="evidence" value="ECO:0007669"/>
    <property type="project" value="InterPro"/>
</dbReference>
<dbReference type="EMBL" id="MHSS01000013">
    <property type="protein sequence ID" value="OHA47873.1"/>
    <property type="molecule type" value="Genomic_DNA"/>
</dbReference>
<dbReference type="Pfam" id="PF10502">
    <property type="entry name" value="Peptidase_S26"/>
    <property type="match status" value="1"/>
</dbReference>
<dbReference type="Gene3D" id="2.10.109.10">
    <property type="entry name" value="Umud Fragment, subunit A"/>
    <property type="match status" value="1"/>
</dbReference>
<comment type="caution">
    <text evidence="5">The sequence shown here is derived from an EMBL/GenBank/DDBJ whole genome shotgun (WGS) entry which is preliminary data.</text>
</comment>
<dbReference type="InterPro" id="IPR019756">
    <property type="entry name" value="Pept_S26A_signal_pept_1_Ser-AS"/>
</dbReference>
<keyword evidence="3" id="KW-0378">Hydrolase</keyword>
<dbReference type="PROSITE" id="PS00501">
    <property type="entry name" value="SPASE_I_1"/>
    <property type="match status" value="1"/>
</dbReference>
<gene>
    <name evidence="5" type="ORF">A2806_02425</name>
</gene>
<organism evidence="5 6">
    <name type="scientific">Candidatus Terrybacteria bacterium RIFCSPHIGHO2_01_FULL_48_17</name>
    <dbReference type="NCBI Taxonomy" id="1802362"/>
    <lineage>
        <taxon>Bacteria</taxon>
        <taxon>Candidatus Terryibacteriota</taxon>
    </lineage>
</organism>
<reference evidence="5 6" key="1">
    <citation type="journal article" date="2016" name="Nat. Commun.">
        <title>Thousands of microbial genomes shed light on interconnected biogeochemical processes in an aquifer system.</title>
        <authorList>
            <person name="Anantharaman K."/>
            <person name="Brown C.T."/>
            <person name="Hug L.A."/>
            <person name="Sharon I."/>
            <person name="Castelle C.J."/>
            <person name="Probst A.J."/>
            <person name="Thomas B.C."/>
            <person name="Singh A."/>
            <person name="Wilkins M.J."/>
            <person name="Karaoz U."/>
            <person name="Brodie E.L."/>
            <person name="Williams K.H."/>
            <person name="Hubbard S.S."/>
            <person name="Banfield J.F."/>
        </authorList>
    </citation>
    <scope>NUCLEOTIDE SEQUENCE [LARGE SCALE GENOMIC DNA]</scope>
</reference>
<dbReference type="PANTHER" id="PTHR43390">
    <property type="entry name" value="SIGNAL PEPTIDASE I"/>
    <property type="match status" value="1"/>
</dbReference>
<dbReference type="PANTHER" id="PTHR43390:SF1">
    <property type="entry name" value="CHLOROPLAST PROCESSING PEPTIDASE"/>
    <property type="match status" value="1"/>
</dbReference>
<evidence type="ECO:0000313" key="5">
    <source>
        <dbReference type="EMBL" id="OHA47873.1"/>
    </source>
</evidence>
<dbReference type="InterPro" id="IPR019533">
    <property type="entry name" value="Peptidase_S26"/>
</dbReference>
<evidence type="ECO:0000256" key="2">
    <source>
        <dbReference type="ARBA" id="ARBA00022670"/>
    </source>
</evidence>
<accession>A0A1G2PHX3</accession>
<dbReference type="AlphaFoldDB" id="A0A1G2PHX3"/>
<dbReference type="CDD" id="cd06530">
    <property type="entry name" value="S26_SPase_I"/>
    <property type="match status" value="1"/>
</dbReference>
<evidence type="ECO:0000256" key="3">
    <source>
        <dbReference type="ARBA" id="ARBA00022801"/>
    </source>
</evidence>
<comment type="similarity">
    <text evidence="1">Belongs to the peptidase S26 family.</text>
</comment>
<evidence type="ECO:0000259" key="4">
    <source>
        <dbReference type="Pfam" id="PF10502"/>
    </source>
</evidence>
<evidence type="ECO:0000256" key="1">
    <source>
        <dbReference type="ARBA" id="ARBA00009370"/>
    </source>
</evidence>